<gene>
    <name evidence="1" type="ORF">PUN50_27180</name>
</gene>
<evidence type="ECO:0000313" key="2">
    <source>
        <dbReference type="Proteomes" id="UP001219537"/>
    </source>
</evidence>
<name>A0AAQ2Y4N4_9VIBR</name>
<proteinExistence type="predicted"/>
<dbReference type="EMBL" id="CP117990">
    <property type="protein sequence ID" value="WDG11979.1"/>
    <property type="molecule type" value="Genomic_DNA"/>
</dbReference>
<dbReference type="Pfam" id="PF06834">
    <property type="entry name" value="TraU"/>
    <property type="match status" value="2"/>
</dbReference>
<protein>
    <submittedName>
        <fullName evidence="1">TIGR03756 family integrating conjugative element protein</fullName>
    </submittedName>
</protein>
<sequence>MHFVKHHPHVTLLALTLSLSIDVSAKSVSTPEVIASALCPDCLDYQIIGTCLWMTCTPVGCSTSTSIKVKHRLPDFVVMSYGETGQAPWQDTAWMSPDNPFAENGGHSARRSVQGLDNTSLRFYNADVIGHPGGQTIFSLLASFGYSISSQVTPMMPHYLSSLDPLGWRYNLPDALSIEAWNPLTEALGNFGDVYPRGGFVLQRHPFKSAALSAFRALHVVTRRGESRVYQPFAPSAHAGFWPPKPVSPNNDDTAWQMLSPNTQRDAYVWPQFDDSLSATDPYATQIADDGQYVWAAWRMYKGCQRRGSQLIAHFGD</sequence>
<dbReference type="NCBIfam" id="TIGR03756">
    <property type="entry name" value="conj_TIGR03756"/>
    <property type="match status" value="1"/>
</dbReference>
<reference evidence="1" key="1">
    <citation type="submission" date="2023-02" db="EMBL/GenBank/DDBJ databases">
        <title>Isolation, identification, and genome analysis of Vibrio campbellii in the Penaeus vannamei larvae stage.</title>
        <authorList>
            <person name="Huang T."/>
            <person name="Zhang B."/>
        </authorList>
    </citation>
    <scope>NUCLEOTIDE SEQUENCE</scope>
    <source>
        <strain evidence="1">20220413_1</strain>
        <plasmid evidence="1">p_1</plasmid>
    </source>
</reference>
<geneLocation type="plasmid" evidence="1 2">
    <name>p_1</name>
</geneLocation>
<dbReference type="RefSeq" id="WP_274292205.1">
    <property type="nucleotide sequence ID" value="NZ_CP117990.1"/>
</dbReference>
<keyword evidence="1" id="KW-0614">Plasmid</keyword>
<organism evidence="1 2">
    <name type="scientific">Vibrio campbellii</name>
    <dbReference type="NCBI Taxonomy" id="680"/>
    <lineage>
        <taxon>Bacteria</taxon>
        <taxon>Pseudomonadati</taxon>
        <taxon>Pseudomonadota</taxon>
        <taxon>Gammaproteobacteria</taxon>
        <taxon>Vibrionales</taxon>
        <taxon>Vibrionaceae</taxon>
        <taxon>Vibrio</taxon>
    </lineage>
</organism>
<dbReference type="InterPro" id="IPR009649">
    <property type="entry name" value="TraU"/>
</dbReference>
<dbReference type="AlphaFoldDB" id="A0AAQ2Y4N4"/>
<dbReference type="InterPro" id="IPR026331">
    <property type="entry name" value="PFL_4710"/>
</dbReference>
<dbReference type="Proteomes" id="UP001219537">
    <property type="component" value="Plasmid p_1"/>
</dbReference>
<accession>A0AAQ2Y4N4</accession>
<evidence type="ECO:0000313" key="1">
    <source>
        <dbReference type="EMBL" id="WDG11979.1"/>
    </source>
</evidence>